<evidence type="ECO:0000256" key="1">
    <source>
        <dbReference type="ARBA" id="ARBA00005842"/>
    </source>
</evidence>
<dbReference type="Gene3D" id="3.40.50.300">
    <property type="entry name" value="P-loop containing nucleotide triphosphate hydrolases"/>
    <property type="match status" value="1"/>
</dbReference>
<dbReference type="AlphaFoldDB" id="A0A6N2BV46"/>
<dbReference type="GO" id="GO:0005524">
    <property type="term" value="F:ATP binding"/>
    <property type="evidence" value="ECO:0007669"/>
    <property type="project" value="UniProtKB-KW"/>
</dbReference>
<proteinExistence type="inferred from homology"/>
<keyword evidence="3" id="KW-0203">Cytokinin biosynthesis</keyword>
<name>A0A6N2BV46_SOLCI</name>
<dbReference type="EMBL" id="RXGB01001554">
    <property type="protein sequence ID" value="TMW98475.1"/>
    <property type="molecule type" value="Genomic_DNA"/>
</dbReference>
<dbReference type="PANTHER" id="PTHR11088">
    <property type="entry name" value="TRNA DIMETHYLALLYLTRANSFERASE"/>
    <property type="match status" value="1"/>
</dbReference>
<dbReference type="GO" id="GO:0006400">
    <property type="term" value="P:tRNA modification"/>
    <property type="evidence" value="ECO:0007669"/>
    <property type="project" value="TreeGrafter"/>
</dbReference>
<comment type="caution">
    <text evidence="6">The sequence shown here is derived from an EMBL/GenBank/DDBJ whole genome shotgun (WGS) entry which is preliminary data.</text>
</comment>
<keyword evidence="5" id="KW-0067">ATP-binding</keyword>
<dbReference type="InterPro" id="IPR039657">
    <property type="entry name" value="Dimethylallyltransferase"/>
</dbReference>
<dbReference type="GO" id="GO:0009691">
    <property type="term" value="P:cytokinin biosynthetic process"/>
    <property type="evidence" value="ECO:0007669"/>
    <property type="project" value="UniProtKB-KW"/>
</dbReference>
<evidence type="ECO:0000256" key="5">
    <source>
        <dbReference type="ARBA" id="ARBA00022840"/>
    </source>
</evidence>
<evidence type="ECO:0000256" key="2">
    <source>
        <dbReference type="ARBA" id="ARBA00022679"/>
    </source>
</evidence>
<gene>
    <name evidence="6" type="ORF">EJD97_003981</name>
</gene>
<evidence type="ECO:0000313" key="6">
    <source>
        <dbReference type="EMBL" id="TMW98475.1"/>
    </source>
</evidence>
<dbReference type="GO" id="GO:0005739">
    <property type="term" value="C:mitochondrion"/>
    <property type="evidence" value="ECO:0007669"/>
    <property type="project" value="TreeGrafter"/>
</dbReference>
<dbReference type="InterPro" id="IPR027417">
    <property type="entry name" value="P-loop_NTPase"/>
</dbReference>
<protein>
    <submittedName>
        <fullName evidence="6">Uncharacterized protein</fullName>
    </submittedName>
</protein>
<keyword evidence="2" id="KW-0808">Transferase</keyword>
<evidence type="ECO:0000256" key="3">
    <source>
        <dbReference type="ARBA" id="ARBA00022712"/>
    </source>
</evidence>
<keyword evidence="4" id="KW-0547">Nucleotide-binding</keyword>
<sequence>MNTFINNEEFNKNKVIFIMAATSTDISCLSIDLATYFREEIINFDKMQVYKGLKIITKKITHSEKQGVRPYMLRLWMRCDRFSFQMQITPNESDGPSASLKWTYI</sequence>
<dbReference type="PANTHER" id="PTHR11088:SF73">
    <property type="entry name" value="PHOSPHORIBULOKINASE_URIDINE KINASE DOMAIN-CONTAINING PROTEIN"/>
    <property type="match status" value="1"/>
</dbReference>
<reference evidence="6" key="1">
    <citation type="submission" date="2019-05" db="EMBL/GenBank/DDBJ databases">
        <title>The de novo reference genome and transcriptome assemblies of the wild tomato species Solanum chilense.</title>
        <authorList>
            <person name="Stam R."/>
            <person name="Nosenko T."/>
            <person name="Hoerger A.C."/>
            <person name="Stephan W."/>
            <person name="Seidel M.A."/>
            <person name="Kuhn J.M.M."/>
            <person name="Haberer G."/>
            <person name="Tellier A."/>
        </authorList>
    </citation>
    <scope>NUCLEOTIDE SEQUENCE</scope>
    <source>
        <tissue evidence="6">Mature leaves</tissue>
    </source>
</reference>
<comment type="similarity">
    <text evidence="1">Belongs to the IPP transferase family.</text>
</comment>
<dbReference type="GO" id="GO:0052381">
    <property type="term" value="F:tRNA dimethylallyltransferase activity"/>
    <property type="evidence" value="ECO:0007669"/>
    <property type="project" value="TreeGrafter"/>
</dbReference>
<evidence type="ECO:0000256" key="4">
    <source>
        <dbReference type="ARBA" id="ARBA00022741"/>
    </source>
</evidence>
<organism evidence="6">
    <name type="scientific">Solanum chilense</name>
    <name type="common">Tomato</name>
    <name type="synonym">Lycopersicon chilense</name>
    <dbReference type="NCBI Taxonomy" id="4083"/>
    <lineage>
        <taxon>Eukaryota</taxon>
        <taxon>Viridiplantae</taxon>
        <taxon>Streptophyta</taxon>
        <taxon>Embryophyta</taxon>
        <taxon>Tracheophyta</taxon>
        <taxon>Spermatophyta</taxon>
        <taxon>Magnoliopsida</taxon>
        <taxon>eudicotyledons</taxon>
        <taxon>Gunneridae</taxon>
        <taxon>Pentapetalae</taxon>
        <taxon>asterids</taxon>
        <taxon>lamiids</taxon>
        <taxon>Solanales</taxon>
        <taxon>Solanaceae</taxon>
        <taxon>Solanoideae</taxon>
        <taxon>Solaneae</taxon>
        <taxon>Solanum</taxon>
        <taxon>Solanum subgen. Lycopersicon</taxon>
    </lineage>
</organism>
<accession>A0A6N2BV46</accession>